<dbReference type="InterPro" id="IPR044666">
    <property type="entry name" value="Cyclophilin_A-like"/>
</dbReference>
<evidence type="ECO:0000256" key="2">
    <source>
        <dbReference type="ARBA" id="ARBA00002388"/>
    </source>
</evidence>
<evidence type="ECO:0000256" key="5">
    <source>
        <dbReference type="RuleBase" id="RU363019"/>
    </source>
</evidence>
<dbReference type="PRINTS" id="PR00153">
    <property type="entry name" value="CSAPPISMRASE"/>
</dbReference>
<keyword evidence="4 5" id="KW-0413">Isomerase</keyword>
<dbReference type="PANTHER" id="PTHR45625">
    <property type="entry name" value="PEPTIDYL-PROLYL CIS-TRANS ISOMERASE-RELATED"/>
    <property type="match status" value="1"/>
</dbReference>
<dbReference type="CDD" id="cd00317">
    <property type="entry name" value="cyclophilin"/>
    <property type="match status" value="1"/>
</dbReference>
<evidence type="ECO:0000256" key="4">
    <source>
        <dbReference type="ARBA" id="ARBA00023235"/>
    </source>
</evidence>
<dbReference type="RefSeq" id="WP_122914069.1">
    <property type="nucleotide sequence ID" value="NZ_RHHT01000031.1"/>
</dbReference>
<feature type="chain" id="PRO_5017853757" description="Peptidyl-prolyl cis-trans isomerase" evidence="5">
    <location>
        <begin position="27"/>
        <end position="232"/>
    </location>
</feature>
<dbReference type="PROSITE" id="PS51257">
    <property type="entry name" value="PROKAR_LIPOPROTEIN"/>
    <property type="match status" value="1"/>
</dbReference>
<protein>
    <recommendedName>
        <fullName evidence="5">Peptidyl-prolyl cis-trans isomerase</fullName>
        <shortName evidence="5">PPIase</shortName>
        <ecNumber evidence="5">5.2.1.8</ecNumber>
    </recommendedName>
</protein>
<sequence length="232" mass="24929">MKKLFPAILACVTAIALVTGCSSSSSEEGQPTPPPAPIAKEPVSKEPAQPPGPTGEKKYDKAPEMQIDKNKDYQATISTSMGDFTIDLFEKDAPITVNNFVFLAKDKFYDNLTFHRILKDFMIQTGDPLGTGIGGPGYNFEDELNNGHKYEVGVVAMANAGANTNGSQFFIGSGKDVEGLEFSPNYTIFGKVIEGLDVVQKIAAVPVKPNAQGEKSLPEQPVTIKSITIIEK</sequence>
<evidence type="ECO:0000256" key="1">
    <source>
        <dbReference type="ARBA" id="ARBA00000971"/>
    </source>
</evidence>
<keyword evidence="5" id="KW-0732">Signal</keyword>
<dbReference type="PANTHER" id="PTHR45625:SF4">
    <property type="entry name" value="PEPTIDYLPROLYL ISOMERASE DOMAIN AND WD REPEAT-CONTAINING PROTEIN 1"/>
    <property type="match status" value="1"/>
</dbReference>
<comment type="function">
    <text evidence="2 5">PPIases accelerate the folding of proteins. It catalyzes the cis-trans isomerization of proline imidic peptide bonds in oligopeptides.</text>
</comment>
<accession>A0A3M8CPA8</accession>
<evidence type="ECO:0000313" key="9">
    <source>
        <dbReference type="Proteomes" id="UP000281915"/>
    </source>
</evidence>
<reference evidence="8 9" key="1">
    <citation type="submission" date="2018-10" db="EMBL/GenBank/DDBJ databases">
        <title>Phylogenomics of Brevibacillus.</title>
        <authorList>
            <person name="Dunlap C."/>
        </authorList>
    </citation>
    <scope>NUCLEOTIDE SEQUENCE [LARGE SCALE GENOMIC DNA]</scope>
    <source>
        <strain evidence="8 9">JCM 15085</strain>
    </source>
</reference>
<gene>
    <name evidence="8" type="ORF">EDM58_15000</name>
</gene>
<feature type="signal peptide" evidence="5">
    <location>
        <begin position="1"/>
        <end position="26"/>
    </location>
</feature>
<dbReference type="Proteomes" id="UP000281915">
    <property type="component" value="Unassembled WGS sequence"/>
</dbReference>
<dbReference type="PROSITE" id="PS50072">
    <property type="entry name" value="CSA_PPIASE_2"/>
    <property type="match status" value="1"/>
</dbReference>
<evidence type="ECO:0000259" key="7">
    <source>
        <dbReference type="PROSITE" id="PS50072"/>
    </source>
</evidence>
<proteinExistence type="inferred from homology"/>
<dbReference type="PROSITE" id="PS00170">
    <property type="entry name" value="CSA_PPIASE_1"/>
    <property type="match status" value="1"/>
</dbReference>
<comment type="similarity">
    <text evidence="5">Belongs to the cyclophilin-type PPIase family.</text>
</comment>
<feature type="region of interest" description="Disordered" evidence="6">
    <location>
        <begin position="22"/>
        <end position="65"/>
    </location>
</feature>
<evidence type="ECO:0000256" key="6">
    <source>
        <dbReference type="SAM" id="MobiDB-lite"/>
    </source>
</evidence>
<dbReference type="AlphaFoldDB" id="A0A3M8CPA8"/>
<dbReference type="Gene3D" id="2.40.100.10">
    <property type="entry name" value="Cyclophilin-like"/>
    <property type="match status" value="1"/>
</dbReference>
<comment type="catalytic activity">
    <reaction evidence="1 5">
        <text>[protein]-peptidylproline (omega=180) = [protein]-peptidylproline (omega=0)</text>
        <dbReference type="Rhea" id="RHEA:16237"/>
        <dbReference type="Rhea" id="RHEA-COMP:10747"/>
        <dbReference type="Rhea" id="RHEA-COMP:10748"/>
        <dbReference type="ChEBI" id="CHEBI:83833"/>
        <dbReference type="ChEBI" id="CHEBI:83834"/>
        <dbReference type="EC" id="5.2.1.8"/>
    </reaction>
</comment>
<comment type="caution">
    <text evidence="8">The sequence shown here is derived from an EMBL/GenBank/DDBJ whole genome shotgun (WGS) entry which is preliminary data.</text>
</comment>
<evidence type="ECO:0000256" key="3">
    <source>
        <dbReference type="ARBA" id="ARBA00023110"/>
    </source>
</evidence>
<evidence type="ECO:0000313" key="8">
    <source>
        <dbReference type="EMBL" id="RNB77291.1"/>
    </source>
</evidence>
<dbReference type="GO" id="GO:0003755">
    <property type="term" value="F:peptidyl-prolyl cis-trans isomerase activity"/>
    <property type="evidence" value="ECO:0007669"/>
    <property type="project" value="UniProtKB-UniRule"/>
</dbReference>
<dbReference type="EC" id="5.2.1.8" evidence="5"/>
<organism evidence="8 9">
    <name type="scientific">Brevibacillus panacihumi</name>
    <dbReference type="NCBI Taxonomy" id="497735"/>
    <lineage>
        <taxon>Bacteria</taxon>
        <taxon>Bacillati</taxon>
        <taxon>Bacillota</taxon>
        <taxon>Bacilli</taxon>
        <taxon>Bacillales</taxon>
        <taxon>Paenibacillaceae</taxon>
        <taxon>Brevibacillus</taxon>
    </lineage>
</organism>
<dbReference type="Pfam" id="PF00160">
    <property type="entry name" value="Pro_isomerase"/>
    <property type="match status" value="1"/>
</dbReference>
<dbReference type="SUPFAM" id="SSF50891">
    <property type="entry name" value="Cyclophilin-like"/>
    <property type="match status" value="1"/>
</dbReference>
<feature type="compositionally biased region" description="Basic and acidic residues" evidence="6">
    <location>
        <begin position="55"/>
        <end position="65"/>
    </location>
</feature>
<dbReference type="GO" id="GO:0006457">
    <property type="term" value="P:protein folding"/>
    <property type="evidence" value="ECO:0007669"/>
    <property type="project" value="InterPro"/>
</dbReference>
<dbReference type="EMBL" id="RHHT01000031">
    <property type="protein sequence ID" value="RNB77291.1"/>
    <property type="molecule type" value="Genomic_DNA"/>
</dbReference>
<dbReference type="InterPro" id="IPR002130">
    <property type="entry name" value="Cyclophilin-type_PPIase_dom"/>
</dbReference>
<feature type="domain" description="PPIase cyclophilin-type" evidence="7">
    <location>
        <begin position="78"/>
        <end position="229"/>
    </location>
</feature>
<keyword evidence="3 5" id="KW-0697">Rotamase</keyword>
<dbReference type="InterPro" id="IPR020892">
    <property type="entry name" value="Cyclophilin-type_PPIase_CS"/>
</dbReference>
<name>A0A3M8CPA8_9BACL</name>
<dbReference type="InterPro" id="IPR029000">
    <property type="entry name" value="Cyclophilin-like_dom_sf"/>
</dbReference>